<protein>
    <submittedName>
        <fullName evidence="3">Tripartite tricarboxylate transporter substrate-binding protein</fullName>
    </submittedName>
</protein>
<gene>
    <name evidence="3" type="ORF">RKE40_12425</name>
</gene>
<comment type="similarity">
    <text evidence="1">Belongs to the UPF0065 (bug) family.</text>
</comment>
<dbReference type="PIRSF" id="PIRSF017082">
    <property type="entry name" value="YflP"/>
    <property type="match status" value="1"/>
</dbReference>
<evidence type="ECO:0000313" key="3">
    <source>
        <dbReference type="EMBL" id="MDU0340698.1"/>
    </source>
</evidence>
<dbReference type="Gene3D" id="3.40.190.150">
    <property type="entry name" value="Bordetella uptake gene, domain 1"/>
    <property type="match status" value="1"/>
</dbReference>
<evidence type="ECO:0000256" key="1">
    <source>
        <dbReference type="ARBA" id="ARBA00006987"/>
    </source>
</evidence>
<dbReference type="InterPro" id="IPR042100">
    <property type="entry name" value="Bug_dom1"/>
</dbReference>
<dbReference type="EMBL" id="JAWDID010000015">
    <property type="protein sequence ID" value="MDU0340698.1"/>
    <property type="molecule type" value="Genomic_DNA"/>
</dbReference>
<comment type="caution">
    <text evidence="3">The sequence shown here is derived from an EMBL/GenBank/DDBJ whole genome shotgun (WGS) entry which is preliminary data.</text>
</comment>
<dbReference type="InterPro" id="IPR005064">
    <property type="entry name" value="BUG"/>
</dbReference>
<keyword evidence="2" id="KW-0732">Signal</keyword>
<dbReference type="PANTHER" id="PTHR42928">
    <property type="entry name" value="TRICARBOXYLATE-BINDING PROTEIN"/>
    <property type="match status" value="1"/>
</dbReference>
<evidence type="ECO:0000256" key="2">
    <source>
        <dbReference type="SAM" id="SignalP"/>
    </source>
</evidence>
<sequence>MRIVFAALLFGALGISGATAAPEKTECLVGAKPGGGFDLTCRLAANALTAAKLVERPMAVTYMEGGVGAVAYNHVVGTRPGDSGLVTATSSGSALLLAQKKFGHHDATAVRWVASVGADYGIVAVAANSPIKTLKELVEAFGKAPGEFPVGGGGAVGSQDWMKAAVLAKAAGVPAKSIRYVALEGGGAVQTNLQGGFIKIASGDASEMVANHKAGKIRILAVMSDKRLPGDLAEVPTAREQGHDIVWPIWRGFYVGPKVSDADYAWWVETFGKLVKTPEFQREREARGLYPFDEMGQAFHDTVQKDVQRFRDLAKEAGL</sequence>
<keyword evidence="4" id="KW-1185">Reference proteome</keyword>
<name>A0ABU3S7C0_9HYPH</name>
<accession>A0ABU3S7C0</accession>
<dbReference type="PANTHER" id="PTHR42928:SF3">
    <property type="entry name" value="UPF0065 PROTEIN YFLP"/>
    <property type="match status" value="1"/>
</dbReference>
<dbReference type="Pfam" id="PF03401">
    <property type="entry name" value="TctC"/>
    <property type="match status" value="1"/>
</dbReference>
<evidence type="ECO:0000313" key="4">
    <source>
        <dbReference type="Proteomes" id="UP001254257"/>
    </source>
</evidence>
<proteinExistence type="inferred from homology"/>
<organism evidence="3 4">
    <name type="scientific">Bosea rubneri</name>
    <dbReference type="NCBI Taxonomy" id="3075434"/>
    <lineage>
        <taxon>Bacteria</taxon>
        <taxon>Pseudomonadati</taxon>
        <taxon>Pseudomonadota</taxon>
        <taxon>Alphaproteobacteria</taxon>
        <taxon>Hyphomicrobiales</taxon>
        <taxon>Boseaceae</taxon>
        <taxon>Bosea</taxon>
    </lineage>
</organism>
<dbReference type="Gene3D" id="3.40.190.10">
    <property type="entry name" value="Periplasmic binding protein-like II"/>
    <property type="match status" value="1"/>
</dbReference>
<dbReference type="CDD" id="cd07012">
    <property type="entry name" value="PBP2_Bug_TTT"/>
    <property type="match status" value="1"/>
</dbReference>
<feature type="signal peptide" evidence="2">
    <location>
        <begin position="1"/>
        <end position="20"/>
    </location>
</feature>
<reference evidence="3 4" key="1">
    <citation type="submission" date="2023-09" db="EMBL/GenBank/DDBJ databases">
        <title>Whole genome shotgun sequencing (WGS) of Bosea sp. ZW T0_25, isolated from stored onions (Allium cepa).</title>
        <authorList>
            <person name="Stoll D.A."/>
            <person name="Huch M."/>
        </authorList>
    </citation>
    <scope>NUCLEOTIDE SEQUENCE [LARGE SCALE GENOMIC DNA]</scope>
    <source>
        <strain evidence="3 4">ZW T0_25</strain>
    </source>
</reference>
<dbReference type="Proteomes" id="UP001254257">
    <property type="component" value="Unassembled WGS sequence"/>
</dbReference>
<dbReference type="RefSeq" id="WP_316018545.1">
    <property type="nucleotide sequence ID" value="NZ_JAWDID010000015.1"/>
</dbReference>
<feature type="chain" id="PRO_5046118286" evidence="2">
    <location>
        <begin position="21"/>
        <end position="319"/>
    </location>
</feature>